<comment type="subunit">
    <text evidence="14">Homodimer.</text>
</comment>
<keyword evidence="17" id="KW-1185">Reference proteome</keyword>
<proteinExistence type="inferred from homology"/>
<feature type="site" description="Essential for catalytic activity" evidence="14">
    <location>
        <position position="131"/>
    </location>
</feature>
<comment type="catalytic activity">
    <reaction evidence="1 14">
        <text>D-ribulose 5-phosphate = (2S)-2-hydroxy-3-oxobutyl phosphate + formate + H(+)</text>
        <dbReference type="Rhea" id="RHEA:18457"/>
        <dbReference type="ChEBI" id="CHEBI:15378"/>
        <dbReference type="ChEBI" id="CHEBI:15740"/>
        <dbReference type="ChEBI" id="CHEBI:58121"/>
        <dbReference type="ChEBI" id="CHEBI:58830"/>
        <dbReference type="EC" id="4.1.99.12"/>
    </reaction>
</comment>
<evidence type="ECO:0000256" key="14">
    <source>
        <dbReference type="HAMAP-Rule" id="MF_00180"/>
    </source>
</evidence>
<dbReference type="GO" id="GO:0009231">
    <property type="term" value="P:riboflavin biosynthetic process"/>
    <property type="evidence" value="ECO:0007669"/>
    <property type="project" value="UniProtKB-UniRule"/>
</dbReference>
<feature type="binding site" evidence="14">
    <location>
        <position position="33"/>
    </location>
    <ligand>
        <name>Mg(2+)</name>
        <dbReference type="ChEBI" id="CHEBI:18420"/>
        <label>1</label>
    </ligand>
</feature>
<feature type="domain" description="GTP cyclohydrolase II" evidence="15">
    <location>
        <begin position="216"/>
        <end position="358"/>
    </location>
</feature>
<dbReference type="GO" id="GO:0005829">
    <property type="term" value="C:cytosol"/>
    <property type="evidence" value="ECO:0007669"/>
    <property type="project" value="TreeGrafter"/>
</dbReference>
<evidence type="ECO:0000256" key="8">
    <source>
        <dbReference type="ARBA" id="ARBA00018836"/>
    </source>
</evidence>
<sequence>MTQYSDAISSVEDIIDDARNGRMFILVDHEDRENEGDLVIPAQMCTPQAVNFMATYGRGLICLALTADRVDQLGLQPMSPKNSSRLASAFTLSIEARDGISTGISAADRARTVSVAIDQTKGPQDIATPGHVFPLRARDGGVLVRAGHTEAAVDVSRLAGLNPSGVICEVMNDDGSMARLPDLILFAQKHGLKIGTISDLIAYRRRNDNLVKLTEERAVTSEFGGNWTMRIYTDVTEGAEHVVLIKGDITTPGPVLTRMHTLDPLLDVVGLGGAGRTAEFADAMTLIATEGRGVLVLLRELDRKLISDTEASPQTLKQYGIGAQILVSLGVNELTLLTNSPQPKIVGLDAYGLSITGTRRITE</sequence>
<dbReference type="Pfam" id="PF00925">
    <property type="entry name" value="GTP_cyclohydro2"/>
    <property type="match status" value="1"/>
</dbReference>
<gene>
    <name evidence="14 16" type="primary">ribB</name>
    <name evidence="16" type="ORF">D1012_11080</name>
</gene>
<dbReference type="InterPro" id="IPR000422">
    <property type="entry name" value="DHBP_synthase_RibB"/>
</dbReference>
<feature type="site" description="Essential for catalytic activity" evidence="14">
    <location>
        <position position="169"/>
    </location>
</feature>
<organism evidence="16 17">
    <name type="scientific">Pseudotabrizicola alkalilacus</name>
    <dbReference type="NCBI Taxonomy" id="2305252"/>
    <lineage>
        <taxon>Bacteria</taxon>
        <taxon>Pseudomonadati</taxon>
        <taxon>Pseudomonadota</taxon>
        <taxon>Alphaproteobacteria</taxon>
        <taxon>Rhodobacterales</taxon>
        <taxon>Paracoccaceae</taxon>
        <taxon>Pseudotabrizicola</taxon>
    </lineage>
</organism>
<dbReference type="Proteomes" id="UP000284547">
    <property type="component" value="Unassembled WGS sequence"/>
</dbReference>
<feature type="binding site" evidence="14">
    <location>
        <begin position="32"/>
        <end position="33"/>
    </location>
    <ligand>
        <name>D-ribulose 5-phosphate</name>
        <dbReference type="ChEBI" id="CHEBI:58121"/>
    </ligand>
</feature>
<evidence type="ECO:0000313" key="16">
    <source>
        <dbReference type="EMBL" id="RGP37197.1"/>
    </source>
</evidence>
<evidence type="ECO:0000256" key="6">
    <source>
        <dbReference type="ARBA" id="ARBA00008976"/>
    </source>
</evidence>
<evidence type="ECO:0000256" key="4">
    <source>
        <dbReference type="ARBA" id="ARBA00004904"/>
    </source>
</evidence>
<evidence type="ECO:0000256" key="9">
    <source>
        <dbReference type="ARBA" id="ARBA00022619"/>
    </source>
</evidence>
<dbReference type="OrthoDB" id="9793111at2"/>
<dbReference type="Pfam" id="PF00926">
    <property type="entry name" value="DHBP_synthase"/>
    <property type="match status" value="1"/>
</dbReference>
<dbReference type="Gene3D" id="3.90.870.10">
    <property type="entry name" value="DHBP synthase"/>
    <property type="match status" value="1"/>
</dbReference>
<evidence type="ECO:0000256" key="5">
    <source>
        <dbReference type="ARBA" id="ARBA00005520"/>
    </source>
</evidence>
<dbReference type="HAMAP" id="MF_00180">
    <property type="entry name" value="RibB"/>
    <property type="match status" value="1"/>
</dbReference>
<evidence type="ECO:0000256" key="10">
    <source>
        <dbReference type="ARBA" id="ARBA00022723"/>
    </source>
</evidence>
<dbReference type="InterPro" id="IPR017945">
    <property type="entry name" value="DHBP_synth_RibB-like_a/b_dom"/>
</dbReference>
<reference evidence="16 17" key="1">
    <citation type="submission" date="2018-08" db="EMBL/GenBank/DDBJ databases">
        <title>Flavobacterium tibetense sp. nov., isolated from a wetland YonghuCo on Tibetan Plateau.</title>
        <authorList>
            <person name="Phurbu D."/>
            <person name="Lu H."/>
            <person name="Xing P."/>
        </authorList>
    </citation>
    <scope>NUCLEOTIDE SEQUENCE [LARGE SCALE GENOMIC DNA]</scope>
    <source>
        <strain evidence="16 17">DJC</strain>
    </source>
</reference>
<evidence type="ECO:0000259" key="15">
    <source>
        <dbReference type="Pfam" id="PF00925"/>
    </source>
</evidence>
<evidence type="ECO:0000256" key="2">
    <source>
        <dbReference type="ARBA" id="ARBA00001936"/>
    </source>
</evidence>
<evidence type="ECO:0000256" key="13">
    <source>
        <dbReference type="ARBA" id="ARBA00023239"/>
    </source>
</evidence>
<dbReference type="UniPathway" id="UPA00275">
    <property type="reaction ID" value="UER00399"/>
</dbReference>
<keyword evidence="12 14" id="KW-0464">Manganese</keyword>
<dbReference type="SUPFAM" id="SSF142695">
    <property type="entry name" value="RibA-like"/>
    <property type="match status" value="1"/>
</dbReference>
<keyword evidence="10 14" id="KW-0479">Metal-binding</keyword>
<evidence type="ECO:0000256" key="3">
    <source>
        <dbReference type="ARBA" id="ARBA00002284"/>
    </source>
</evidence>
<comment type="cofactor">
    <cofactor evidence="14">
        <name>Mg(2+)</name>
        <dbReference type="ChEBI" id="CHEBI:18420"/>
    </cofactor>
    <cofactor evidence="14">
        <name>Mn(2+)</name>
        <dbReference type="ChEBI" id="CHEBI:29035"/>
    </cofactor>
    <text evidence="14">Binds 2 divalent metal cations per subunit. Magnesium or manganese.</text>
</comment>
<feature type="binding site" evidence="14">
    <location>
        <begin position="145"/>
        <end position="149"/>
    </location>
    <ligand>
        <name>D-ribulose 5-phosphate</name>
        <dbReference type="ChEBI" id="CHEBI:58121"/>
    </ligand>
</feature>
<evidence type="ECO:0000313" key="17">
    <source>
        <dbReference type="Proteomes" id="UP000284547"/>
    </source>
</evidence>
<dbReference type="Gene3D" id="3.40.50.10990">
    <property type="entry name" value="GTP cyclohydrolase II"/>
    <property type="match status" value="1"/>
</dbReference>
<keyword evidence="13 14" id="KW-0456">Lyase</keyword>
<dbReference type="GO" id="GO:0030145">
    <property type="term" value="F:manganese ion binding"/>
    <property type="evidence" value="ECO:0007669"/>
    <property type="project" value="UniProtKB-UniRule"/>
</dbReference>
<dbReference type="PANTHER" id="PTHR21327">
    <property type="entry name" value="GTP CYCLOHYDROLASE II-RELATED"/>
    <property type="match status" value="1"/>
</dbReference>
<protein>
    <recommendedName>
        <fullName evidence="8 14">3,4-dihydroxy-2-butanone 4-phosphate synthase</fullName>
        <shortName evidence="14">DHBP synthase</shortName>
        <ecNumber evidence="7 14">4.1.99.12</ecNumber>
    </recommendedName>
</protein>
<comment type="function">
    <text evidence="3 14">Catalyzes the conversion of D-ribulose 5-phosphate to formate and 3,4-dihydroxy-2-butanone 4-phosphate.</text>
</comment>
<comment type="caution">
    <text evidence="16">The sequence shown here is derived from an EMBL/GenBank/DDBJ whole genome shotgun (WGS) entry which is preliminary data.</text>
</comment>
<evidence type="ECO:0000256" key="12">
    <source>
        <dbReference type="ARBA" id="ARBA00023211"/>
    </source>
</evidence>
<dbReference type="RefSeq" id="WP_118152111.1">
    <property type="nucleotide sequence ID" value="NZ_QWEY01000005.1"/>
</dbReference>
<dbReference type="InterPro" id="IPR036144">
    <property type="entry name" value="RibA-like_sf"/>
</dbReference>
<keyword evidence="11 14" id="KW-0460">Magnesium</keyword>
<dbReference type="SUPFAM" id="SSF55821">
    <property type="entry name" value="YrdC/RibB"/>
    <property type="match status" value="1"/>
</dbReference>
<keyword evidence="9 14" id="KW-0686">Riboflavin biosynthesis</keyword>
<feature type="binding site" evidence="14">
    <location>
        <position position="148"/>
    </location>
    <ligand>
        <name>Mg(2+)</name>
        <dbReference type="ChEBI" id="CHEBI:18420"/>
        <label>2</label>
    </ligand>
</feature>
<dbReference type="GO" id="GO:0008686">
    <property type="term" value="F:3,4-dihydroxy-2-butanone-4-phosphate synthase activity"/>
    <property type="evidence" value="ECO:0007669"/>
    <property type="project" value="UniProtKB-UniRule"/>
</dbReference>
<dbReference type="FunFam" id="3.90.870.10:FF:000001">
    <property type="entry name" value="Riboflavin biosynthesis protein RibBA"/>
    <property type="match status" value="1"/>
</dbReference>
<evidence type="ECO:0000256" key="1">
    <source>
        <dbReference type="ARBA" id="ARBA00000141"/>
    </source>
</evidence>
<dbReference type="AlphaFoldDB" id="A0A411Z2A5"/>
<dbReference type="PANTHER" id="PTHR21327:SF34">
    <property type="entry name" value="3,4-DIHYDROXY-2-BUTANONE 4-PHOSPHATE SYNTHASE"/>
    <property type="match status" value="1"/>
</dbReference>
<feature type="binding site" evidence="14">
    <location>
        <position position="37"/>
    </location>
    <ligand>
        <name>D-ribulose 5-phosphate</name>
        <dbReference type="ChEBI" id="CHEBI:58121"/>
    </ligand>
</feature>
<comment type="cofactor">
    <cofactor evidence="2">
        <name>Mn(2+)</name>
        <dbReference type="ChEBI" id="CHEBI:29035"/>
    </cofactor>
</comment>
<dbReference type="GO" id="GO:0003935">
    <property type="term" value="F:GTP cyclohydrolase II activity"/>
    <property type="evidence" value="ECO:0007669"/>
    <property type="project" value="TreeGrafter"/>
</dbReference>
<dbReference type="PIRSF" id="PIRSF001259">
    <property type="entry name" value="RibA"/>
    <property type="match status" value="1"/>
</dbReference>
<dbReference type="InterPro" id="IPR032677">
    <property type="entry name" value="GTP_cyclohydro_II"/>
</dbReference>
<feature type="binding site" evidence="14">
    <location>
        <position position="33"/>
    </location>
    <ligand>
        <name>Mg(2+)</name>
        <dbReference type="ChEBI" id="CHEBI:18420"/>
        <label>2</label>
    </ligand>
</feature>
<evidence type="ECO:0000256" key="11">
    <source>
        <dbReference type="ARBA" id="ARBA00022842"/>
    </source>
</evidence>
<comment type="pathway">
    <text evidence="4 14">Cofactor biosynthesis; riboflavin biosynthesis; 2-hydroxy-3-oxobutyl phosphate from D-ribulose 5-phosphate: step 1/1.</text>
</comment>
<comment type="similarity">
    <text evidence="5">In the N-terminal section; belongs to the DHBP synthase family.</text>
</comment>
<comment type="similarity">
    <text evidence="6">In the C-terminal section; belongs to the GTP cyclohydrolase II family.</text>
</comment>
<evidence type="ECO:0000256" key="7">
    <source>
        <dbReference type="ARBA" id="ARBA00012153"/>
    </source>
</evidence>
<dbReference type="GO" id="GO:0000287">
    <property type="term" value="F:magnesium ion binding"/>
    <property type="evidence" value="ECO:0007669"/>
    <property type="project" value="UniProtKB-UniRule"/>
</dbReference>
<dbReference type="NCBIfam" id="TIGR00506">
    <property type="entry name" value="ribB"/>
    <property type="match status" value="1"/>
</dbReference>
<dbReference type="EC" id="4.1.99.12" evidence="7 14"/>
<name>A0A411Z2A5_9RHOB</name>
<dbReference type="EMBL" id="QWEY01000005">
    <property type="protein sequence ID" value="RGP37197.1"/>
    <property type="molecule type" value="Genomic_DNA"/>
</dbReference>
<comment type="similarity">
    <text evidence="14">Belongs to the DHBP synthase family.</text>
</comment>
<accession>A0A411Z2A5</accession>